<reference evidence="3" key="1">
    <citation type="journal article" date="2020" name="Ecol. Evol.">
        <title>Genome structure and content of the rice root-knot nematode (Meloidogyne graminicola).</title>
        <authorList>
            <person name="Phan N.T."/>
            <person name="Danchin E.G.J."/>
            <person name="Klopp C."/>
            <person name="Perfus-Barbeoch L."/>
            <person name="Kozlowski D.K."/>
            <person name="Koutsovoulos G.D."/>
            <person name="Lopez-Roques C."/>
            <person name="Bouchez O."/>
            <person name="Zahm M."/>
            <person name="Besnard G."/>
            <person name="Bellafiore S."/>
        </authorList>
    </citation>
    <scope>NUCLEOTIDE SEQUENCE</scope>
    <source>
        <strain evidence="3">VN-18</strain>
    </source>
</reference>
<dbReference type="OrthoDB" id="43654at2759"/>
<dbReference type="PRINTS" id="PR00838">
    <property type="entry name" value="V5ALLERGEN"/>
</dbReference>
<name>A0A8S9ZQQ9_9BILA</name>
<dbReference type="InterPro" id="IPR035940">
    <property type="entry name" value="CAP_sf"/>
</dbReference>
<dbReference type="SMART" id="SM00198">
    <property type="entry name" value="SCP"/>
    <property type="match status" value="1"/>
</dbReference>
<dbReference type="InterPro" id="IPR001283">
    <property type="entry name" value="CRISP-related"/>
</dbReference>
<evidence type="ECO:0000313" key="3">
    <source>
        <dbReference type="EMBL" id="KAF7635948.1"/>
    </source>
</evidence>
<dbReference type="Pfam" id="PF00188">
    <property type="entry name" value="CAP"/>
    <property type="match status" value="1"/>
</dbReference>
<keyword evidence="1" id="KW-0732">Signal</keyword>
<dbReference type="Gene3D" id="3.40.33.10">
    <property type="entry name" value="CAP"/>
    <property type="match status" value="1"/>
</dbReference>
<dbReference type="CDD" id="cd05380">
    <property type="entry name" value="CAP_euk"/>
    <property type="match status" value="1"/>
</dbReference>
<sequence length="366" mass="42718">MNFLNFLFFLYLFLLILNVLAIQQINYPFSEAVISHNGPLNDRINEPPGYETNVPEIELSKIDNIFRNKRSSYGGYYNWKSPALMSSIPPDYNKQLWIISEHNRYRRMVPAKNMRMVYWSNELARSAQAHADTCDFHHSRNRMIKKNFYSIRAAPYYDYSDAIQRWYIEINNPWCACSTGYKHCCGHYIQMVWAETNLIGCGYAQCNGVNGVGAYARAVFVCHYNPQGNRVMPLSSGSLYSYPAYISASRDSERCSECPEDQPSCYDGLCYMPSNYRRPITKTTTEKITTTTTTTNTPKTTKRKHWYKTETTTKTPMKTTTSKYSNYYKQQTLAPRIYPSWEAYLKQQALERQLKGNKVDNRRRKI</sequence>
<comment type="caution">
    <text evidence="3">The sequence shown here is derived from an EMBL/GenBank/DDBJ whole genome shotgun (WGS) entry which is preliminary data.</text>
</comment>
<feature type="chain" id="PRO_5035930620" evidence="1">
    <location>
        <begin position="22"/>
        <end position="366"/>
    </location>
</feature>
<dbReference type="EMBL" id="JABEBT010000036">
    <property type="protein sequence ID" value="KAF7635948.1"/>
    <property type="molecule type" value="Genomic_DNA"/>
</dbReference>
<dbReference type="PRINTS" id="PR00837">
    <property type="entry name" value="V5TPXLIKE"/>
</dbReference>
<feature type="domain" description="SCP" evidence="2">
    <location>
        <begin position="93"/>
        <end position="232"/>
    </location>
</feature>
<dbReference type="InterPro" id="IPR002413">
    <property type="entry name" value="V5_allergen-like"/>
</dbReference>
<organism evidence="3 4">
    <name type="scientific">Meloidogyne graminicola</name>
    <dbReference type="NCBI Taxonomy" id="189291"/>
    <lineage>
        <taxon>Eukaryota</taxon>
        <taxon>Metazoa</taxon>
        <taxon>Ecdysozoa</taxon>
        <taxon>Nematoda</taxon>
        <taxon>Chromadorea</taxon>
        <taxon>Rhabditida</taxon>
        <taxon>Tylenchina</taxon>
        <taxon>Tylenchomorpha</taxon>
        <taxon>Tylenchoidea</taxon>
        <taxon>Meloidogynidae</taxon>
        <taxon>Meloidogyninae</taxon>
        <taxon>Meloidogyne</taxon>
    </lineage>
</organism>
<dbReference type="InterPro" id="IPR014044">
    <property type="entry name" value="CAP_dom"/>
</dbReference>
<dbReference type="Proteomes" id="UP000605970">
    <property type="component" value="Unassembled WGS sequence"/>
</dbReference>
<evidence type="ECO:0000313" key="4">
    <source>
        <dbReference type="Proteomes" id="UP000605970"/>
    </source>
</evidence>
<dbReference type="PANTHER" id="PTHR10334">
    <property type="entry name" value="CYSTEINE-RICH SECRETORY PROTEIN-RELATED"/>
    <property type="match status" value="1"/>
</dbReference>
<feature type="signal peptide" evidence="1">
    <location>
        <begin position="1"/>
        <end position="21"/>
    </location>
</feature>
<evidence type="ECO:0000259" key="2">
    <source>
        <dbReference type="SMART" id="SM00198"/>
    </source>
</evidence>
<accession>A0A8S9ZQQ9</accession>
<gene>
    <name evidence="3" type="ORF">Mgra_00004667</name>
</gene>
<dbReference type="SUPFAM" id="SSF55797">
    <property type="entry name" value="PR-1-like"/>
    <property type="match status" value="1"/>
</dbReference>
<protein>
    <submittedName>
        <fullName evidence="3">LON-1 protein</fullName>
    </submittedName>
</protein>
<evidence type="ECO:0000256" key="1">
    <source>
        <dbReference type="SAM" id="SignalP"/>
    </source>
</evidence>
<keyword evidence="4" id="KW-1185">Reference proteome</keyword>
<proteinExistence type="predicted"/>
<dbReference type="AlphaFoldDB" id="A0A8S9ZQQ9"/>